<dbReference type="EMBL" id="CP066776">
    <property type="protein sequence ID" value="QQL44414.1"/>
    <property type="molecule type" value="Genomic_DNA"/>
</dbReference>
<dbReference type="Proteomes" id="UP000475117">
    <property type="component" value="Chromosome"/>
</dbReference>
<evidence type="ECO:0000313" key="1">
    <source>
        <dbReference type="EMBL" id="QQL44414.1"/>
    </source>
</evidence>
<dbReference type="RefSeq" id="WP_164365619.1">
    <property type="nucleotide sequence ID" value="NZ_CP066776.1"/>
</dbReference>
<name>A0A6B3LE82_9BACT</name>
<reference evidence="1 2" key="1">
    <citation type="submission" date="2020-12" db="EMBL/GenBank/DDBJ databases">
        <title>Sulforoseuscoccus oceanibium gen. nov., sp. nov., a representative of the phylum Verrucomicrobia with special cytoplasmic membrane, and proposal of Sulforoseuscoccusaceae fam. nov.</title>
        <authorList>
            <person name="Xi F."/>
        </authorList>
    </citation>
    <scope>NUCLEOTIDE SEQUENCE [LARGE SCALE GENOMIC DNA]</scope>
    <source>
        <strain evidence="1 2">T37</strain>
    </source>
</reference>
<dbReference type="AlphaFoldDB" id="A0A6B3LE82"/>
<protein>
    <submittedName>
        <fullName evidence="1">Uncharacterized protein</fullName>
    </submittedName>
</protein>
<accession>A0A6B3LE82</accession>
<evidence type="ECO:0000313" key="2">
    <source>
        <dbReference type="Proteomes" id="UP000475117"/>
    </source>
</evidence>
<dbReference type="KEGG" id="soa:G3M56_011030"/>
<sequence length="169" mass="17807">MKRIPQIIGLLVALAPLAAEATSPTLTSISQPMCFLGSAADTKIQIIETPKILNSSSAEFWVALFASPTVIPASGGDLNLISRYGLSVELIEQAESGKITAIGIDASKAKRPEHYPFTIEEVIEATVRAIRAEFPNEERTKIVVLGAGDAPVVNEHSEQGGAAPGGDQE</sequence>
<gene>
    <name evidence="1" type="ORF">G3M56_011030</name>
</gene>
<keyword evidence="2" id="KW-1185">Reference proteome</keyword>
<proteinExistence type="predicted"/>
<organism evidence="1 2">
    <name type="scientific">Sulfuriroseicoccus oceanibius</name>
    <dbReference type="NCBI Taxonomy" id="2707525"/>
    <lineage>
        <taxon>Bacteria</taxon>
        <taxon>Pseudomonadati</taxon>
        <taxon>Verrucomicrobiota</taxon>
        <taxon>Verrucomicrobiia</taxon>
        <taxon>Verrucomicrobiales</taxon>
        <taxon>Verrucomicrobiaceae</taxon>
        <taxon>Sulfuriroseicoccus</taxon>
    </lineage>
</organism>